<dbReference type="AlphaFoldDB" id="A0A1M4UXX1"/>
<protein>
    <submittedName>
        <fullName evidence="2">Uncharacterized protein</fullName>
    </submittedName>
</protein>
<proteinExistence type="predicted"/>
<sequence length="65" mass="7542">MNLKDTINQLEDIKENNDLVDNKKALKKAITILKIVSKVYEELLAILMILIVFGFLYLIACRVYK</sequence>
<dbReference type="RefSeq" id="WP_072893949.1">
    <property type="nucleotide sequence ID" value="NZ_FQVM01000006.1"/>
</dbReference>
<reference evidence="2 3" key="1">
    <citation type="submission" date="2016-11" db="EMBL/GenBank/DDBJ databases">
        <authorList>
            <person name="Jaros S."/>
            <person name="Januszkiewicz K."/>
            <person name="Wedrychowicz H."/>
        </authorList>
    </citation>
    <scope>NUCLEOTIDE SEQUENCE [LARGE SCALE GENOMIC DNA]</scope>
    <source>
        <strain evidence="2 3">DSM 2631</strain>
    </source>
</reference>
<keyword evidence="1" id="KW-0812">Transmembrane</keyword>
<evidence type="ECO:0000313" key="3">
    <source>
        <dbReference type="Proteomes" id="UP000184035"/>
    </source>
</evidence>
<name>A0A1M4UXX1_9CLOT</name>
<dbReference type="Proteomes" id="UP000184035">
    <property type="component" value="Unassembled WGS sequence"/>
</dbReference>
<keyword evidence="1" id="KW-1133">Transmembrane helix</keyword>
<dbReference type="STRING" id="1533.SAMN05443638_10650"/>
<organism evidence="2 3">
    <name type="scientific">Clostridium fallax</name>
    <dbReference type="NCBI Taxonomy" id="1533"/>
    <lineage>
        <taxon>Bacteria</taxon>
        <taxon>Bacillati</taxon>
        <taxon>Bacillota</taxon>
        <taxon>Clostridia</taxon>
        <taxon>Eubacteriales</taxon>
        <taxon>Clostridiaceae</taxon>
        <taxon>Clostridium</taxon>
    </lineage>
</organism>
<keyword evidence="3" id="KW-1185">Reference proteome</keyword>
<gene>
    <name evidence="2" type="ORF">SAMN05443638_10650</name>
</gene>
<evidence type="ECO:0000313" key="2">
    <source>
        <dbReference type="EMBL" id="SHE61487.1"/>
    </source>
</evidence>
<accession>A0A1M4UXX1</accession>
<dbReference type="EMBL" id="FQVM01000006">
    <property type="protein sequence ID" value="SHE61487.1"/>
    <property type="molecule type" value="Genomic_DNA"/>
</dbReference>
<evidence type="ECO:0000256" key="1">
    <source>
        <dbReference type="SAM" id="Phobius"/>
    </source>
</evidence>
<keyword evidence="1" id="KW-0472">Membrane</keyword>
<feature type="transmembrane region" description="Helical" evidence="1">
    <location>
        <begin position="43"/>
        <end position="64"/>
    </location>
</feature>